<organism evidence="2 3">
    <name type="scientific">Camelus dromedarius</name>
    <name type="common">Dromedary</name>
    <name type="synonym">Arabian camel</name>
    <dbReference type="NCBI Taxonomy" id="9838"/>
    <lineage>
        <taxon>Eukaryota</taxon>
        <taxon>Metazoa</taxon>
        <taxon>Chordata</taxon>
        <taxon>Craniata</taxon>
        <taxon>Vertebrata</taxon>
        <taxon>Euteleostomi</taxon>
        <taxon>Mammalia</taxon>
        <taxon>Eutheria</taxon>
        <taxon>Laurasiatheria</taxon>
        <taxon>Artiodactyla</taxon>
        <taxon>Tylopoda</taxon>
        <taxon>Camelidae</taxon>
        <taxon>Camelus</taxon>
    </lineage>
</organism>
<feature type="region of interest" description="Disordered" evidence="1">
    <location>
        <begin position="29"/>
        <end position="80"/>
    </location>
</feature>
<protein>
    <submittedName>
        <fullName evidence="2">Uncharacterized protein</fullName>
    </submittedName>
</protein>
<evidence type="ECO:0000256" key="1">
    <source>
        <dbReference type="SAM" id="MobiDB-lite"/>
    </source>
</evidence>
<feature type="region of interest" description="Disordered" evidence="1">
    <location>
        <begin position="106"/>
        <end position="156"/>
    </location>
</feature>
<keyword evidence="3" id="KW-1185">Reference proteome</keyword>
<sequence length="363" mass="37780">MAGPHHRDPRPLTLVRRLWGPGLCLPHGPPRFGPLQHPIQGAQKARGQEPQRGRPLLKISPSPATAATAPQGPDPVASGPCPPGLHLGLLFPLGLTTAAIGSPKLVSGRLQRDRGPSGEGKAMQKQNGGGEGGNGKGLRAAAHCRGSQRPPKAKAKCHCGKAPAPFSAVWGAGLRLQAPGRSAPIRSHCPGDGRAHCGLHSAGPGFLTRGSLGRAGVGQEGFSLMPRPWIYPYPSLQPAILCSPSPVPAQHSHFGRGLGILGKCFLGGSVPFPNPPGPADGTQQPMPLGPGAAFLPEVHWPLGSALPGGWGQEPEGWGWVSGSNTSSYKFDPCLQLLDKWLGGGDQPHCPSLHQNLRPLHVKF</sequence>
<gene>
    <name evidence="2" type="ORF">Cadr_000003408</name>
</gene>
<evidence type="ECO:0000313" key="3">
    <source>
        <dbReference type="Proteomes" id="UP000299084"/>
    </source>
</evidence>
<feature type="compositionally biased region" description="Gly residues" evidence="1">
    <location>
        <begin position="127"/>
        <end position="136"/>
    </location>
</feature>
<feature type="compositionally biased region" description="Low complexity" evidence="1">
    <location>
        <begin position="60"/>
        <end position="70"/>
    </location>
</feature>
<evidence type="ECO:0000313" key="2">
    <source>
        <dbReference type="EMBL" id="KAB1252500.1"/>
    </source>
</evidence>
<comment type="caution">
    <text evidence="2">The sequence shown here is derived from an EMBL/GenBank/DDBJ whole genome shotgun (WGS) entry which is preliminary data.</text>
</comment>
<reference evidence="2 3" key="1">
    <citation type="journal article" date="2019" name="Mol. Ecol. Resour.">
        <title>Improving Illumina assemblies with Hi-C and long reads: an example with the North African dromedary.</title>
        <authorList>
            <person name="Elbers J.P."/>
            <person name="Rogers M.F."/>
            <person name="Perelman P.L."/>
            <person name="Proskuryakova A.A."/>
            <person name="Serdyukova N.A."/>
            <person name="Johnson W.E."/>
            <person name="Horin P."/>
            <person name="Corander J."/>
            <person name="Murphy D."/>
            <person name="Burger P.A."/>
        </authorList>
    </citation>
    <scope>NUCLEOTIDE SEQUENCE [LARGE SCALE GENOMIC DNA]</scope>
    <source>
        <strain evidence="2">Drom800</strain>
        <tissue evidence="2">Blood</tissue>
    </source>
</reference>
<dbReference type="EMBL" id="JWIN03000037">
    <property type="protein sequence ID" value="KAB1252500.1"/>
    <property type="molecule type" value="Genomic_DNA"/>
</dbReference>
<name>A0A5N4C0W0_CAMDR</name>
<dbReference type="AlphaFoldDB" id="A0A5N4C0W0"/>
<accession>A0A5N4C0W0</accession>
<dbReference type="Proteomes" id="UP000299084">
    <property type="component" value="Unassembled WGS sequence"/>
</dbReference>
<proteinExistence type="predicted"/>